<organism evidence="2 3">
    <name type="scientific">Mycena chlorophos</name>
    <name type="common">Agaric fungus</name>
    <name type="synonym">Agaricus chlorophos</name>
    <dbReference type="NCBI Taxonomy" id="658473"/>
    <lineage>
        <taxon>Eukaryota</taxon>
        <taxon>Fungi</taxon>
        <taxon>Dikarya</taxon>
        <taxon>Basidiomycota</taxon>
        <taxon>Agaricomycotina</taxon>
        <taxon>Agaricomycetes</taxon>
        <taxon>Agaricomycetidae</taxon>
        <taxon>Agaricales</taxon>
        <taxon>Marasmiineae</taxon>
        <taxon>Mycenaceae</taxon>
        <taxon>Mycena</taxon>
    </lineage>
</organism>
<name>A0A8H6RXF8_MYCCL</name>
<sequence>MTTRLRLNYYVVEDGRPLDMSECVYIDKSDMENKSVRDSMPPHASKCVMRSDIYVLDDATYSERHYPTEPQEDWAKCKPHHTIARIKTGQTSSSLAIVCLIKKVDTPRSSPTKTQQLTSTQLALLAREAPSKAYALGQENAETDAFHGPNNYRATSLPLILLYSPFLEFLRNAARLVKGSDPADELIQEARKVFGPSYENMCACAYDLVKAAQEDHRDEAALSAAIRNPMRTLLPDLDTTGSRTTTLPVVPGNPTHNATVDGIGRIGGAAVFTEEHKLQGAAHEILQAVVGHGKHSLQDSLNNVFLHNANFRPGIVASIRHHSICPSLFLSIKDRDHYDTLTQATLRLPNMRPTEESHYARIALWFNEINNLAKVINTHHNSPEEPPLIPADIFPGRDGGHFVDAARLLHDNGLVLVGTWQRDQSRRDAGGDGEAVVALRDGDDKEIVLVKFVPTGRQAGIVPGGTMLPEHDRVHIQQLIALAESSTARDDKRKRESVEGGEDDKSEEPRQKASRKA</sequence>
<feature type="region of interest" description="Disordered" evidence="1">
    <location>
        <begin position="233"/>
        <end position="254"/>
    </location>
</feature>
<evidence type="ECO:0000313" key="3">
    <source>
        <dbReference type="Proteomes" id="UP000613580"/>
    </source>
</evidence>
<protein>
    <submittedName>
        <fullName evidence="2">Uncharacterized protein</fullName>
    </submittedName>
</protein>
<evidence type="ECO:0000256" key="1">
    <source>
        <dbReference type="SAM" id="MobiDB-lite"/>
    </source>
</evidence>
<reference evidence="2" key="1">
    <citation type="submission" date="2020-05" db="EMBL/GenBank/DDBJ databases">
        <title>Mycena genomes resolve the evolution of fungal bioluminescence.</title>
        <authorList>
            <person name="Tsai I.J."/>
        </authorList>
    </citation>
    <scope>NUCLEOTIDE SEQUENCE</scope>
    <source>
        <strain evidence="2">110903Hualien_Pintung</strain>
    </source>
</reference>
<gene>
    <name evidence="2" type="ORF">HMN09_01422600</name>
</gene>
<evidence type="ECO:0000313" key="2">
    <source>
        <dbReference type="EMBL" id="KAF7288161.1"/>
    </source>
</evidence>
<accession>A0A8H6RXF8</accession>
<dbReference type="AlphaFoldDB" id="A0A8H6RXF8"/>
<dbReference type="Proteomes" id="UP000613580">
    <property type="component" value="Unassembled WGS sequence"/>
</dbReference>
<dbReference type="OrthoDB" id="3250441at2759"/>
<keyword evidence="3" id="KW-1185">Reference proteome</keyword>
<dbReference type="EMBL" id="JACAZE010000049">
    <property type="protein sequence ID" value="KAF7288161.1"/>
    <property type="molecule type" value="Genomic_DNA"/>
</dbReference>
<feature type="compositionally biased region" description="Basic and acidic residues" evidence="1">
    <location>
        <begin position="487"/>
        <end position="498"/>
    </location>
</feature>
<feature type="region of interest" description="Disordered" evidence="1">
    <location>
        <begin position="482"/>
        <end position="517"/>
    </location>
</feature>
<proteinExistence type="predicted"/>
<comment type="caution">
    <text evidence="2">The sequence shown here is derived from an EMBL/GenBank/DDBJ whole genome shotgun (WGS) entry which is preliminary data.</text>
</comment>